<protein>
    <submittedName>
        <fullName evidence="2">AzlD domain-containing protein</fullName>
    </submittedName>
</protein>
<feature type="transmembrane region" description="Helical" evidence="1">
    <location>
        <begin position="95"/>
        <end position="114"/>
    </location>
</feature>
<dbReference type="RefSeq" id="WP_240567136.1">
    <property type="nucleotide sequence ID" value="NZ_JAKVPY010000004.1"/>
</dbReference>
<dbReference type="Proteomes" id="UP001202117">
    <property type="component" value="Unassembled WGS sequence"/>
</dbReference>
<sequence length="116" mass="12189">MSSALWLAVLASAAGTLLMRLLPLLWMQRRLQKSASEDGLEAMPQWLGILGPLMIAAVLGVSLVPATTDASSWLATALGVLVTLLVWWRLRSLGWPVAAGVAAYGVVIILAGLATP</sequence>
<organism evidence="2 3">
    <name type="scientific">Halomonas flagellata</name>
    <dbReference type="NCBI Taxonomy" id="2920385"/>
    <lineage>
        <taxon>Bacteria</taxon>
        <taxon>Pseudomonadati</taxon>
        <taxon>Pseudomonadota</taxon>
        <taxon>Gammaproteobacteria</taxon>
        <taxon>Oceanospirillales</taxon>
        <taxon>Halomonadaceae</taxon>
        <taxon>Halomonas</taxon>
    </lineage>
</organism>
<feature type="transmembrane region" description="Helical" evidence="1">
    <location>
        <begin position="70"/>
        <end position="88"/>
    </location>
</feature>
<name>A0ABS9RR39_9GAMM</name>
<keyword evidence="1" id="KW-0472">Membrane</keyword>
<evidence type="ECO:0000256" key="1">
    <source>
        <dbReference type="SAM" id="Phobius"/>
    </source>
</evidence>
<proteinExistence type="predicted"/>
<keyword evidence="1" id="KW-0812">Transmembrane</keyword>
<gene>
    <name evidence="2" type="ORF">MKP05_04000</name>
</gene>
<keyword evidence="1" id="KW-1133">Transmembrane helix</keyword>
<comment type="caution">
    <text evidence="2">The sequence shown here is derived from an EMBL/GenBank/DDBJ whole genome shotgun (WGS) entry which is preliminary data.</text>
</comment>
<accession>A0ABS9RR39</accession>
<evidence type="ECO:0000313" key="2">
    <source>
        <dbReference type="EMBL" id="MCH4562294.1"/>
    </source>
</evidence>
<reference evidence="2 3" key="1">
    <citation type="submission" date="2022-02" db="EMBL/GenBank/DDBJ databases">
        <title>Halomonas fukangensis sp. nov., a halophilic bacterium isolated from a bulk soil of Kalidium foliatum at Fukang.</title>
        <authorList>
            <person name="Huang Y."/>
        </authorList>
    </citation>
    <scope>NUCLEOTIDE SEQUENCE [LARGE SCALE GENOMIC DNA]</scope>
    <source>
        <strain evidence="2 3">EGI 63088</strain>
    </source>
</reference>
<dbReference type="InterPro" id="IPR008407">
    <property type="entry name" value="Brnchd-chn_aa_trnsp_AzlD"/>
</dbReference>
<keyword evidence="3" id="KW-1185">Reference proteome</keyword>
<feature type="transmembrane region" description="Helical" evidence="1">
    <location>
        <begin position="46"/>
        <end position="64"/>
    </location>
</feature>
<dbReference type="EMBL" id="JAKVPY010000004">
    <property type="protein sequence ID" value="MCH4562294.1"/>
    <property type="molecule type" value="Genomic_DNA"/>
</dbReference>
<dbReference type="Pfam" id="PF05437">
    <property type="entry name" value="AzlD"/>
    <property type="match status" value="1"/>
</dbReference>
<evidence type="ECO:0000313" key="3">
    <source>
        <dbReference type="Proteomes" id="UP001202117"/>
    </source>
</evidence>
<feature type="transmembrane region" description="Helical" evidence="1">
    <location>
        <begin position="6"/>
        <end position="26"/>
    </location>
</feature>